<dbReference type="RefSeq" id="WP_316025883.1">
    <property type="nucleotide sequence ID" value="NZ_JAWDIO010000002.1"/>
</dbReference>
<evidence type="ECO:0000313" key="2">
    <source>
        <dbReference type="Proteomes" id="UP001247805"/>
    </source>
</evidence>
<dbReference type="Proteomes" id="UP001247805">
    <property type="component" value="Unassembled WGS sequence"/>
</dbReference>
<evidence type="ECO:0000313" key="1">
    <source>
        <dbReference type="EMBL" id="MDU0354270.1"/>
    </source>
</evidence>
<comment type="caution">
    <text evidence="1">The sequence shown here is derived from an EMBL/GenBank/DDBJ whole genome shotgun (WGS) entry which is preliminary data.</text>
</comment>
<organism evidence="1 2">
    <name type="scientific">Paraglaciecola aquimarina</name>
    <dbReference type="NCBI Taxonomy" id="1235557"/>
    <lineage>
        <taxon>Bacteria</taxon>
        <taxon>Pseudomonadati</taxon>
        <taxon>Pseudomonadota</taxon>
        <taxon>Gammaproteobacteria</taxon>
        <taxon>Alteromonadales</taxon>
        <taxon>Alteromonadaceae</taxon>
        <taxon>Paraglaciecola</taxon>
    </lineage>
</organism>
<keyword evidence="2" id="KW-1185">Reference proteome</keyword>
<dbReference type="EMBL" id="JAWDIO010000002">
    <property type="protein sequence ID" value="MDU0354270.1"/>
    <property type="molecule type" value="Genomic_DNA"/>
</dbReference>
<evidence type="ECO:0008006" key="3">
    <source>
        <dbReference type="Google" id="ProtNLM"/>
    </source>
</evidence>
<proteinExistence type="predicted"/>
<gene>
    <name evidence="1" type="ORF">RS130_10305</name>
</gene>
<protein>
    <recommendedName>
        <fullName evidence="3">RiboL-PSP-HEPN domain-containing protein</fullName>
    </recommendedName>
</protein>
<accession>A0ABU3SW73</accession>
<reference evidence="1 2" key="1">
    <citation type="submission" date="2023-10" db="EMBL/GenBank/DDBJ databases">
        <title>Glaciecola aquimarina strain GGW-M5 nov., isolated from a coastal seawater.</title>
        <authorList>
            <person name="Bayburt H."/>
            <person name="Kim J.M."/>
            <person name="Choi B.J."/>
            <person name="Jeon C.O."/>
        </authorList>
    </citation>
    <scope>NUCLEOTIDE SEQUENCE [LARGE SCALE GENOMIC DNA]</scope>
    <source>
        <strain evidence="1 2">KCTC 32108</strain>
    </source>
</reference>
<name>A0ABU3SW73_9ALTE</name>
<sequence>MYCYNRADLPNSLIHLIEVRLKKLLDLNQMRGLYLAAVADFDHFIDNIIHTTFDKMECENLKEEAVGHIFNNVLSFHEKQVEKIKKLSKDGHINTYTDLISSNPKITLLIKMLNDLDDEQLYAHIESLSKYTEDIIVPRNKLAHSMEVECKQGKYILKNSSRESEFTLDDFLTLRHKVLDYKDTFESIGKFI</sequence>